<dbReference type="AlphaFoldDB" id="A0A854XA47"/>
<gene>
    <name evidence="2" type="ORF">CP335_15755</name>
</gene>
<sequence>MGPKTQKLLIVLDQLIEVLEHDGDMHWSQWMRNTRARLLASDYSGITYLLSAYGGMGSFNDVVLGQSRVNGVFTWKPGYIELNEQFDTLRAEAAQLAKAIRDSQN</sequence>
<evidence type="ECO:0000313" key="2">
    <source>
        <dbReference type="EMBL" id="PCM48802.1"/>
    </source>
</evidence>
<protein>
    <recommendedName>
        <fullName evidence="1">DUF6966 domain-containing protein</fullName>
    </recommendedName>
</protein>
<reference evidence="2 3" key="1">
    <citation type="submission" date="2017-09" db="EMBL/GenBank/DDBJ databases">
        <authorList>
            <person name="Haney C."/>
            <person name="Melnyk R."/>
        </authorList>
    </citation>
    <scope>NUCLEOTIDE SEQUENCE [LARGE SCALE GENOMIC DNA]</scope>
    <source>
        <strain evidence="2 3">CH229</strain>
    </source>
</reference>
<dbReference type="Proteomes" id="UP000218643">
    <property type="component" value="Unassembled WGS sequence"/>
</dbReference>
<evidence type="ECO:0000259" key="1">
    <source>
        <dbReference type="Pfam" id="PF22294"/>
    </source>
</evidence>
<dbReference type="InterPro" id="IPR054239">
    <property type="entry name" value="DUF6966"/>
</dbReference>
<comment type="caution">
    <text evidence="2">The sequence shown here is derived from an EMBL/GenBank/DDBJ whole genome shotgun (WGS) entry which is preliminary data.</text>
</comment>
<name>A0A854XA47_PSEFL</name>
<dbReference type="RefSeq" id="WP_047598317.1">
    <property type="nucleotide sequence ID" value="NZ_NXHE01000017.1"/>
</dbReference>
<reference evidence="2 3" key="2">
    <citation type="submission" date="2017-10" db="EMBL/GenBank/DDBJ databases">
        <title>Rhizosphere-associated Pseudomonas modulate jasmonic acid/salicylic acid antagonism to induce systemic resistance to herbivores at the cost of susceptibility to pathogens.</title>
        <authorList>
            <person name="Haney C.H."/>
            <person name="Wiesmann C.L."/>
            <person name="Shapiro L.R."/>
            <person name="O'Sullivan L.R."/>
            <person name="Khorasani S."/>
            <person name="Melnyk R.A."/>
            <person name="Xiao L."/>
            <person name="Bush J."/>
            <person name="Carrillo J."/>
            <person name="Pierce N.E."/>
            <person name="Ausubel F.M."/>
        </authorList>
    </citation>
    <scope>NUCLEOTIDE SEQUENCE [LARGE SCALE GENOMIC DNA]</scope>
    <source>
        <strain evidence="2 3">CH229</strain>
    </source>
</reference>
<dbReference type="Pfam" id="PF22294">
    <property type="entry name" value="DUF6966"/>
    <property type="match status" value="1"/>
</dbReference>
<organism evidence="2 3">
    <name type="scientific">Pseudomonas fluorescens</name>
    <dbReference type="NCBI Taxonomy" id="294"/>
    <lineage>
        <taxon>Bacteria</taxon>
        <taxon>Pseudomonadati</taxon>
        <taxon>Pseudomonadota</taxon>
        <taxon>Gammaproteobacteria</taxon>
        <taxon>Pseudomonadales</taxon>
        <taxon>Pseudomonadaceae</taxon>
        <taxon>Pseudomonas</taxon>
    </lineage>
</organism>
<accession>A0A854XA47</accession>
<dbReference type="EMBL" id="NXHE01000017">
    <property type="protein sequence ID" value="PCM48802.1"/>
    <property type="molecule type" value="Genomic_DNA"/>
</dbReference>
<feature type="domain" description="DUF6966" evidence="1">
    <location>
        <begin position="20"/>
        <end position="66"/>
    </location>
</feature>
<proteinExistence type="predicted"/>
<evidence type="ECO:0000313" key="3">
    <source>
        <dbReference type="Proteomes" id="UP000218643"/>
    </source>
</evidence>